<dbReference type="PANTHER" id="PTHR42795:SF1">
    <property type="entry name" value="ALANINE DEHYDROGENASE"/>
    <property type="match status" value="1"/>
</dbReference>
<evidence type="ECO:0000313" key="6">
    <source>
        <dbReference type="EMBL" id="AFM04659.1"/>
    </source>
</evidence>
<dbReference type="GO" id="GO:0005886">
    <property type="term" value="C:plasma membrane"/>
    <property type="evidence" value="ECO:0007669"/>
    <property type="project" value="TreeGrafter"/>
</dbReference>
<feature type="domain" description="Alanine dehydrogenase/pyridine nucleotide transhydrogenase NAD(H)-binding" evidence="4">
    <location>
        <begin position="181"/>
        <end position="330"/>
    </location>
</feature>
<dbReference type="STRING" id="880071.Fleli_2284"/>
<evidence type="ECO:0000256" key="3">
    <source>
        <dbReference type="ARBA" id="ARBA00023002"/>
    </source>
</evidence>
<dbReference type="HOGENOM" id="CLU_003376_3_0_10"/>
<evidence type="ECO:0000313" key="7">
    <source>
        <dbReference type="Proteomes" id="UP000006054"/>
    </source>
</evidence>
<gene>
    <name evidence="6" type="ordered locus">Fleli_2284</name>
</gene>
<sequence length="410" mass="44944">MSQDDAIKKLVQQYQYYQPQEMLAKVRKRNQQLTIGIPKETNQDEFRVAMRPEAVRLLVANGHEVVIETGAGEKCKYTDHEYSDAGAQIKYSSKEVFQSEIVLKVAPPTLKELEEMQGRKTLISTLHLATITPEYLHAINRKKITAIAYEMLEDKEGGLPVVRSMSEIAGSTVMLIAAEYLSSANEGQGIILGGITGVAPTNVVVLGSGTVGEYAARTALGLGASVKVFDSSVPMLRRIKYNLLQPHLSTSIFDLGTLKSALEEADVVVGAIRPENGRTPSVVTEEMVSRMKPNSIIIDVSIDYGGCIETSETTSHHNPIYKKYDVIHYCVPNIPSRVARTATNALSNIFAPLLLRAGELGSIEEMIYADMGFAKGVYSYQGGLTNQHLSKKFNMRFKDISLIAAAKQGL</sequence>
<dbReference type="CDD" id="cd05305">
    <property type="entry name" value="L-AlaDH"/>
    <property type="match status" value="1"/>
</dbReference>
<organism evidence="6 7">
    <name type="scientific">Bernardetia litoralis (strain ATCC 23117 / DSM 6794 / NBRC 15988 / NCIMB 1366 / Fx l1 / Sio-4)</name>
    <name type="common">Flexibacter litoralis</name>
    <dbReference type="NCBI Taxonomy" id="880071"/>
    <lineage>
        <taxon>Bacteria</taxon>
        <taxon>Pseudomonadati</taxon>
        <taxon>Bacteroidota</taxon>
        <taxon>Cytophagia</taxon>
        <taxon>Cytophagales</taxon>
        <taxon>Bernardetiaceae</taxon>
        <taxon>Bernardetia</taxon>
    </lineage>
</organism>
<comment type="similarity">
    <text evidence="1">Belongs to the AlaDH/PNT family.</text>
</comment>
<dbReference type="KEGG" id="fli:Fleli_2284"/>
<evidence type="ECO:0000259" key="4">
    <source>
        <dbReference type="SMART" id="SM01002"/>
    </source>
</evidence>
<protein>
    <recommendedName>
        <fullName evidence="2">alanine dehydrogenase</fullName>
        <ecNumber evidence="2">1.4.1.1</ecNumber>
    </recommendedName>
</protein>
<evidence type="ECO:0000256" key="1">
    <source>
        <dbReference type="ARBA" id="ARBA00005689"/>
    </source>
</evidence>
<dbReference type="EC" id="1.4.1.1" evidence="2"/>
<dbReference type="AlphaFoldDB" id="I4AL24"/>
<dbReference type="SMART" id="SM01003">
    <property type="entry name" value="AlaDh_PNT_N"/>
    <property type="match status" value="1"/>
</dbReference>
<accession>I4AL24</accession>
<dbReference type="InterPro" id="IPR007886">
    <property type="entry name" value="AlaDH/PNT_N"/>
</dbReference>
<dbReference type="Proteomes" id="UP000006054">
    <property type="component" value="Chromosome"/>
</dbReference>
<dbReference type="EMBL" id="CP003345">
    <property type="protein sequence ID" value="AFM04659.1"/>
    <property type="molecule type" value="Genomic_DNA"/>
</dbReference>
<dbReference type="SUPFAM" id="SSF52283">
    <property type="entry name" value="Formate/glycerate dehydrogenase catalytic domain-like"/>
    <property type="match status" value="1"/>
</dbReference>
<dbReference type="RefSeq" id="WP_014798105.1">
    <property type="nucleotide sequence ID" value="NC_018018.1"/>
</dbReference>
<keyword evidence="3" id="KW-0560">Oxidoreductase</keyword>
<dbReference type="Gene3D" id="3.40.50.720">
    <property type="entry name" value="NAD(P)-binding Rossmann-like Domain"/>
    <property type="match status" value="2"/>
</dbReference>
<dbReference type="GO" id="GO:0042853">
    <property type="term" value="P:L-alanine catabolic process"/>
    <property type="evidence" value="ECO:0007669"/>
    <property type="project" value="InterPro"/>
</dbReference>
<dbReference type="PANTHER" id="PTHR42795">
    <property type="entry name" value="ALANINE DEHYDROGENASE"/>
    <property type="match status" value="1"/>
</dbReference>
<keyword evidence="7" id="KW-1185">Reference proteome</keyword>
<proteinExistence type="inferred from homology"/>
<evidence type="ECO:0000256" key="2">
    <source>
        <dbReference type="ARBA" id="ARBA00012897"/>
    </source>
</evidence>
<dbReference type="Pfam" id="PF05222">
    <property type="entry name" value="AlaDh_PNT_N"/>
    <property type="match status" value="1"/>
</dbReference>
<dbReference type="eggNOG" id="COG0686">
    <property type="taxonomic scope" value="Bacteria"/>
</dbReference>
<dbReference type="SUPFAM" id="SSF51735">
    <property type="entry name" value="NAD(P)-binding Rossmann-fold domains"/>
    <property type="match status" value="1"/>
</dbReference>
<dbReference type="SMART" id="SM01002">
    <property type="entry name" value="AlaDh_PNT_C"/>
    <property type="match status" value="1"/>
</dbReference>
<dbReference type="OrthoDB" id="9804592at2"/>
<dbReference type="InterPro" id="IPR008141">
    <property type="entry name" value="Ala_DH"/>
</dbReference>
<dbReference type="Pfam" id="PF01262">
    <property type="entry name" value="AlaDh_PNT_C"/>
    <property type="match status" value="1"/>
</dbReference>
<dbReference type="InterPro" id="IPR007698">
    <property type="entry name" value="AlaDH/PNT_NAD(H)-bd"/>
</dbReference>
<feature type="domain" description="Alanine dehydrogenase/pyridine nucleotide transhydrogenase N-terminal" evidence="5">
    <location>
        <begin position="36"/>
        <end position="169"/>
    </location>
</feature>
<reference evidence="7" key="1">
    <citation type="submission" date="2012-06" db="EMBL/GenBank/DDBJ databases">
        <title>The complete genome of Flexibacter litoralis DSM 6794.</title>
        <authorList>
            <person name="Lucas S."/>
            <person name="Copeland A."/>
            <person name="Lapidus A."/>
            <person name="Glavina del Rio T."/>
            <person name="Dalin E."/>
            <person name="Tice H."/>
            <person name="Bruce D."/>
            <person name="Goodwin L."/>
            <person name="Pitluck S."/>
            <person name="Peters L."/>
            <person name="Ovchinnikova G."/>
            <person name="Lu M."/>
            <person name="Kyrpides N."/>
            <person name="Mavromatis K."/>
            <person name="Ivanova N."/>
            <person name="Brettin T."/>
            <person name="Detter J.C."/>
            <person name="Han C."/>
            <person name="Larimer F."/>
            <person name="Land M."/>
            <person name="Hauser L."/>
            <person name="Markowitz V."/>
            <person name="Cheng J.-F."/>
            <person name="Hugenholtz P."/>
            <person name="Woyke T."/>
            <person name="Wu D."/>
            <person name="Spring S."/>
            <person name="Lang E."/>
            <person name="Kopitz M."/>
            <person name="Brambilla E."/>
            <person name="Klenk H.-P."/>
            <person name="Eisen J.A."/>
        </authorList>
    </citation>
    <scope>NUCLEOTIDE SEQUENCE [LARGE SCALE GENOMIC DNA]</scope>
    <source>
        <strain evidence="7">ATCC 23117 / DSM 6794 / NBRC 15988 / NCIMB 1366 / Sio-4</strain>
    </source>
</reference>
<evidence type="ECO:0000259" key="5">
    <source>
        <dbReference type="SMART" id="SM01003"/>
    </source>
</evidence>
<dbReference type="PATRIC" id="fig|880071.3.peg.2273"/>
<dbReference type="InterPro" id="IPR036291">
    <property type="entry name" value="NAD(P)-bd_dom_sf"/>
</dbReference>
<dbReference type="GO" id="GO:0000286">
    <property type="term" value="F:alanine dehydrogenase activity"/>
    <property type="evidence" value="ECO:0007669"/>
    <property type="project" value="UniProtKB-EC"/>
</dbReference>
<name>I4AL24_BERLS</name>